<evidence type="ECO:0000256" key="1">
    <source>
        <dbReference type="ARBA" id="ARBA00001462"/>
    </source>
</evidence>
<evidence type="ECO:0000313" key="11">
    <source>
        <dbReference type="Proteomes" id="UP000431533"/>
    </source>
</evidence>
<accession>A0A8H8R427</accession>
<comment type="similarity">
    <text evidence="3">Belongs to the glycosyl hydrolase 51 family.</text>
</comment>
<evidence type="ECO:0000259" key="9">
    <source>
        <dbReference type="SMART" id="SM00813"/>
    </source>
</evidence>
<evidence type="ECO:0000256" key="7">
    <source>
        <dbReference type="ARBA" id="ARBA00023180"/>
    </source>
</evidence>
<dbReference type="OrthoDB" id="406864at2759"/>
<dbReference type="GO" id="GO:0046373">
    <property type="term" value="P:L-arabinose metabolic process"/>
    <property type="evidence" value="ECO:0007669"/>
    <property type="project" value="InterPro"/>
</dbReference>
<dbReference type="GO" id="GO:0031222">
    <property type="term" value="P:arabinan catabolic process"/>
    <property type="evidence" value="ECO:0007669"/>
    <property type="project" value="UniProtKB-UniPathway"/>
</dbReference>
<dbReference type="InterPro" id="IPR010720">
    <property type="entry name" value="Alpha-L-AF_C"/>
</dbReference>
<evidence type="ECO:0000256" key="4">
    <source>
        <dbReference type="ARBA" id="ARBA00012670"/>
    </source>
</evidence>
<dbReference type="UniPathway" id="UPA00667"/>
<keyword evidence="7" id="KW-0325">Glycoprotein</keyword>
<organism evidence="10 11">
    <name type="scientific">Lachnellula hyalina</name>
    <dbReference type="NCBI Taxonomy" id="1316788"/>
    <lineage>
        <taxon>Eukaryota</taxon>
        <taxon>Fungi</taxon>
        <taxon>Dikarya</taxon>
        <taxon>Ascomycota</taxon>
        <taxon>Pezizomycotina</taxon>
        <taxon>Leotiomycetes</taxon>
        <taxon>Helotiales</taxon>
        <taxon>Lachnaceae</taxon>
        <taxon>Lachnellula</taxon>
    </lineage>
</organism>
<evidence type="ECO:0000256" key="6">
    <source>
        <dbReference type="ARBA" id="ARBA00022801"/>
    </source>
</evidence>
<dbReference type="PANTHER" id="PTHR31776">
    <property type="entry name" value="ALPHA-L-ARABINOFURANOSIDASE 1"/>
    <property type="match status" value="1"/>
</dbReference>
<gene>
    <name evidence="10" type="primary">abfA_1</name>
    <name evidence="10" type="ORF">LHYA1_G003484</name>
</gene>
<feature type="signal peptide" evidence="8">
    <location>
        <begin position="1"/>
        <end position="19"/>
    </location>
</feature>
<dbReference type="Pfam" id="PF22848">
    <property type="entry name" value="ASD1_dom"/>
    <property type="match status" value="1"/>
</dbReference>
<dbReference type="AlphaFoldDB" id="A0A8H8R427"/>
<dbReference type="RefSeq" id="XP_031006771.1">
    <property type="nucleotide sequence ID" value="XM_031148454.1"/>
</dbReference>
<dbReference type="GO" id="GO:0046556">
    <property type="term" value="F:alpha-L-arabinofuranosidase activity"/>
    <property type="evidence" value="ECO:0007669"/>
    <property type="project" value="UniProtKB-EC"/>
</dbReference>
<dbReference type="InterPro" id="IPR051563">
    <property type="entry name" value="Glycosyl_Hydrolase_51"/>
</dbReference>
<reference evidence="10 11" key="1">
    <citation type="submission" date="2018-05" db="EMBL/GenBank/DDBJ databases">
        <title>Genome sequencing and assembly of the regulated plant pathogen Lachnellula willkommii and related sister species for the development of diagnostic species identification markers.</title>
        <authorList>
            <person name="Giroux E."/>
            <person name="Bilodeau G."/>
        </authorList>
    </citation>
    <scope>NUCLEOTIDE SEQUENCE [LARGE SCALE GENOMIC DNA]</scope>
    <source>
        <strain evidence="10 11">CBS 185.66</strain>
    </source>
</reference>
<dbReference type="SMART" id="SM00813">
    <property type="entry name" value="Alpha-L-AF_C"/>
    <property type="match status" value="1"/>
</dbReference>
<evidence type="ECO:0000256" key="8">
    <source>
        <dbReference type="SAM" id="SignalP"/>
    </source>
</evidence>
<dbReference type="SUPFAM" id="SSF51445">
    <property type="entry name" value="(Trans)glycosidases"/>
    <property type="match status" value="1"/>
</dbReference>
<feature type="domain" description="Alpha-L-arabinofuranosidase C-terminal" evidence="9">
    <location>
        <begin position="441"/>
        <end position="625"/>
    </location>
</feature>
<keyword evidence="6" id="KW-0378">Hydrolase</keyword>
<proteinExistence type="inferred from homology"/>
<comment type="pathway">
    <text evidence="2">Glycan metabolism; L-arabinan degradation.</text>
</comment>
<dbReference type="Pfam" id="PF06964">
    <property type="entry name" value="Alpha-L-AF_C"/>
    <property type="match status" value="1"/>
</dbReference>
<dbReference type="InterPro" id="IPR055235">
    <property type="entry name" value="ASD1_cat"/>
</dbReference>
<evidence type="ECO:0000256" key="3">
    <source>
        <dbReference type="ARBA" id="ARBA00007186"/>
    </source>
</evidence>
<dbReference type="EMBL" id="QGMH01000039">
    <property type="protein sequence ID" value="TVY27983.1"/>
    <property type="molecule type" value="Genomic_DNA"/>
</dbReference>
<evidence type="ECO:0000256" key="2">
    <source>
        <dbReference type="ARBA" id="ARBA00004834"/>
    </source>
</evidence>
<comment type="caution">
    <text evidence="10">The sequence shown here is derived from an EMBL/GenBank/DDBJ whole genome shotgun (WGS) entry which is preliminary data.</text>
</comment>
<comment type="catalytic activity">
    <reaction evidence="1">
        <text>Hydrolysis of terminal non-reducing alpha-L-arabinofuranoside residues in alpha-L-arabinosides.</text>
        <dbReference type="EC" id="3.2.1.55"/>
    </reaction>
</comment>
<feature type="chain" id="PRO_5034425299" description="non-reducing end alpha-L-arabinofuranosidase" evidence="8">
    <location>
        <begin position="20"/>
        <end position="634"/>
    </location>
</feature>
<dbReference type="Proteomes" id="UP000431533">
    <property type="component" value="Unassembled WGS sequence"/>
</dbReference>
<evidence type="ECO:0000313" key="10">
    <source>
        <dbReference type="EMBL" id="TVY27983.1"/>
    </source>
</evidence>
<keyword evidence="5 8" id="KW-0732">Signal</keyword>
<dbReference type="PANTHER" id="PTHR31776:SF0">
    <property type="entry name" value="ALPHA-L-ARABINOFURANOSIDASE 1"/>
    <property type="match status" value="1"/>
</dbReference>
<sequence>MLSTGPLLLLASLVTYAYSATFNISTTGGNASSPLLYGLMFEDINNSGDGGIHGQLLKNNGFQGDSPGLTGYASVGGTSLSQDTTVNLTTAIQSSLKVSVPSGTTASVGFSNSGYGGVPVNAGTYANYFYIKGNYSGTVTLKLVGSTSGTVFATHDVTVTSSSAAWTYVETSFTASQSPDGSNVWQLLFDGSKVAGSALWFDLVQLFPETYHGRFNGIRNDVGEFLEAIGGSFLRFPGGNNLEGGSPGARWKWNETIGPLENRPGRQGDWSYPNTDALGLMEYLQWCDDMSLTPVLAIWSGLSLGGGIISGTALDPYVDDALNELEFLLGSTSTTYGALRASYGHAAAYDIPYIEIGNEDNLSSGCSTYASRFTAFYDAIHAAYPSIQIIASTSEDSCLPDPLPSGVWTDIHHYLSPSGFVSMFDEFDNYPRTTGYGIFVGEYANTETDSGTQLSWSNVQGAVSEAVYMIGLERNSDLVKLASYAPLLEHFGLAEWSPDLVGLSSAPDSLTGSVSYYVQKLFSNARGDTIRAVSADVDFGPLYWVASSTTGGIWYVKVANYGTDSQNVTVKIPTASGLSGTAALQLLSGSAGTSNGPDAVNVQPANSTLTGSATAGWTFDIPAYGVAVFTASPA</sequence>
<dbReference type="EC" id="3.2.1.55" evidence="4"/>
<dbReference type="Gene3D" id="3.20.20.80">
    <property type="entry name" value="Glycosidases"/>
    <property type="match status" value="1"/>
</dbReference>
<name>A0A8H8R427_9HELO</name>
<dbReference type="Gene3D" id="2.60.120.260">
    <property type="entry name" value="Galactose-binding domain-like"/>
    <property type="match status" value="1"/>
</dbReference>
<keyword evidence="11" id="KW-1185">Reference proteome</keyword>
<dbReference type="GeneID" id="41983682"/>
<dbReference type="InterPro" id="IPR017853">
    <property type="entry name" value="GH"/>
</dbReference>
<protein>
    <recommendedName>
        <fullName evidence="4">non-reducing end alpha-L-arabinofuranosidase</fullName>
        <ecNumber evidence="4">3.2.1.55</ecNumber>
    </recommendedName>
</protein>
<evidence type="ECO:0000256" key="5">
    <source>
        <dbReference type="ARBA" id="ARBA00022729"/>
    </source>
</evidence>